<evidence type="ECO:0000313" key="2">
    <source>
        <dbReference type="Proteomes" id="UP000504606"/>
    </source>
</evidence>
<organism evidence="2 3">
    <name type="scientific">Frankliniella occidentalis</name>
    <name type="common">Western flower thrips</name>
    <name type="synonym">Euthrips occidentalis</name>
    <dbReference type="NCBI Taxonomy" id="133901"/>
    <lineage>
        <taxon>Eukaryota</taxon>
        <taxon>Metazoa</taxon>
        <taxon>Ecdysozoa</taxon>
        <taxon>Arthropoda</taxon>
        <taxon>Hexapoda</taxon>
        <taxon>Insecta</taxon>
        <taxon>Pterygota</taxon>
        <taxon>Neoptera</taxon>
        <taxon>Paraneoptera</taxon>
        <taxon>Thysanoptera</taxon>
        <taxon>Terebrantia</taxon>
        <taxon>Thripoidea</taxon>
        <taxon>Thripidae</taxon>
        <taxon>Frankliniella</taxon>
    </lineage>
</organism>
<dbReference type="OrthoDB" id="434783at2759"/>
<name>A0A9C6X7Q7_FRAOC</name>
<evidence type="ECO:0000256" key="1">
    <source>
        <dbReference type="SAM" id="MobiDB-lite"/>
    </source>
</evidence>
<dbReference type="RefSeq" id="XP_052130627.1">
    <property type="nucleotide sequence ID" value="XM_052274667.1"/>
</dbReference>
<dbReference type="GeneID" id="127751316"/>
<proteinExistence type="predicted"/>
<feature type="compositionally biased region" description="Polar residues" evidence="1">
    <location>
        <begin position="130"/>
        <end position="141"/>
    </location>
</feature>
<feature type="compositionally biased region" description="Basic residues" evidence="1">
    <location>
        <begin position="282"/>
        <end position="292"/>
    </location>
</feature>
<keyword evidence="2" id="KW-1185">Reference proteome</keyword>
<gene>
    <name evidence="3" type="primary">LOC127751316</name>
</gene>
<feature type="compositionally biased region" description="Basic residues" evidence="1">
    <location>
        <begin position="190"/>
        <end position="200"/>
    </location>
</feature>
<reference evidence="3" key="1">
    <citation type="submission" date="2025-08" db="UniProtKB">
        <authorList>
            <consortium name="RefSeq"/>
        </authorList>
    </citation>
    <scope>IDENTIFICATION</scope>
    <source>
        <tissue evidence="3">Whole organism</tissue>
    </source>
</reference>
<dbReference type="KEGG" id="foc:127751316"/>
<sequence length="562" mass="63375">MHSRLNCVSYILSWKICSNYFTFCFTGSMTDLVGLGGLSNVVPHTFTNPEPSSKAYRRSSRARNISTVIVSERACSSPQNKCQTATAVNLLSMDGNDESESTTKKSSELLDSPIAPILASKKLHQKLLQKTPSNQPPTVHCSSVLPADNCTSPVKDKSTRNNTDLVEASAPSNKGDTPTIPTTTDLSATPRRRRSSRKRTTMSSSVDLISDSDESLFHGGTSEDSFKVDNPSSSSSDSTNSDCSSHSVHDVLNRKTHSSKSRNLEIAEMDDSDDERPTVPQKKIRKRRKGAKCSREERSRKKYLRNSGQEYEKHDPNSKTPVRAARQRKPPHTCKTNYCQDIITDDVGDSIFHEYWDQQSYEKRVSYVCARVEIKPVKTKRPRLPAGHKKSHPKSVSHKYCFHIHGESKQVCKSTFLNTLGETDGFVYLATKKKLKSLSGTVAQDKRGRHAPKHKLKPDVIDEVKTHVLRFPSYKSHYKRSEVGDTRYLPSHLDIRQMYNMYISEGHKYVSYSTYERIFNTLGRSFKKPATDTCSKCDTWNQMINTRTTGIFVYLDLPEGSF</sequence>
<dbReference type="PANTHER" id="PTHR10773:SF19">
    <property type="match status" value="1"/>
</dbReference>
<feature type="compositionally biased region" description="Low complexity" evidence="1">
    <location>
        <begin position="228"/>
        <end position="246"/>
    </location>
</feature>
<dbReference type="PANTHER" id="PTHR10773">
    <property type="entry name" value="DNA-DIRECTED RNA POLYMERASES I, II, AND III SUBUNIT RPABC2"/>
    <property type="match status" value="1"/>
</dbReference>
<feature type="compositionally biased region" description="Polar residues" evidence="1">
    <location>
        <begin position="160"/>
        <end position="186"/>
    </location>
</feature>
<dbReference type="AlphaFoldDB" id="A0A9C6X7Q7"/>
<evidence type="ECO:0000313" key="3">
    <source>
        <dbReference type="RefSeq" id="XP_052130627.1"/>
    </source>
</evidence>
<accession>A0A9C6X7Q7</accession>
<dbReference type="Proteomes" id="UP000504606">
    <property type="component" value="Unplaced"/>
</dbReference>
<feature type="region of interest" description="Disordered" evidence="1">
    <location>
        <begin position="130"/>
        <end position="331"/>
    </location>
</feature>
<protein>
    <submittedName>
        <fullName evidence="3">Uncharacterized protein LOC127751316</fullName>
    </submittedName>
</protein>